<dbReference type="PANTHER" id="PTHR12110">
    <property type="entry name" value="HYDROXYPYRUVATE ISOMERASE"/>
    <property type="match status" value="1"/>
</dbReference>
<evidence type="ECO:0000259" key="1">
    <source>
        <dbReference type="Pfam" id="PF01261"/>
    </source>
</evidence>
<dbReference type="InterPro" id="IPR013022">
    <property type="entry name" value="Xyl_isomerase-like_TIM-brl"/>
</dbReference>
<dbReference type="RefSeq" id="WP_200354060.1">
    <property type="nucleotide sequence ID" value="NZ_JAENIL010000004.1"/>
</dbReference>
<reference evidence="2" key="1">
    <citation type="submission" date="2021-01" db="EMBL/GenBank/DDBJ databases">
        <title>Modified the classification status of verrucomicrobia.</title>
        <authorList>
            <person name="Feng X."/>
        </authorList>
    </citation>
    <scope>NUCLEOTIDE SEQUENCE</scope>
    <source>
        <strain evidence="2">KCTC 13126</strain>
    </source>
</reference>
<keyword evidence="3" id="KW-1185">Reference proteome</keyword>
<proteinExistence type="predicted"/>
<evidence type="ECO:0000313" key="3">
    <source>
        <dbReference type="Proteomes" id="UP000617628"/>
    </source>
</evidence>
<gene>
    <name evidence="2" type="ORF">JIN87_03135</name>
</gene>
<sequence>MKKSISIWSFYGDWDLRQKMQLAKDAGFEGIELDISDEGPISLNTSSDEHRQIREIAENVGICISGMATGLYWGNNPASASAETRDKAKQVLLKQINAAADLGVDAVLVVPGSVGADFIPGCEEIPYDLAWQRASEFVRDALPLAEELGVTIGIENVWNKFLLSPLEMRSFIDRFESERVGSYFDVGNVLATGYPEHWVPILGDRIKRVHVKDYRRAVGSVDGFVDLLSGDVNWPAVVRALKEIGYSGWVAAEMIPPVPFYKHAPETLIDNTSRAMDKILAMSG</sequence>
<protein>
    <submittedName>
        <fullName evidence="2">Sugar phosphate isomerase/epimerase</fullName>
    </submittedName>
</protein>
<dbReference type="Proteomes" id="UP000617628">
    <property type="component" value="Unassembled WGS sequence"/>
</dbReference>
<keyword evidence="2" id="KW-0413">Isomerase</keyword>
<dbReference type="EMBL" id="JAENIL010000004">
    <property type="protein sequence ID" value="MBK1875845.1"/>
    <property type="molecule type" value="Genomic_DNA"/>
</dbReference>
<dbReference type="GO" id="GO:0016853">
    <property type="term" value="F:isomerase activity"/>
    <property type="evidence" value="ECO:0007669"/>
    <property type="project" value="UniProtKB-KW"/>
</dbReference>
<evidence type="ECO:0000313" key="2">
    <source>
        <dbReference type="EMBL" id="MBK1875845.1"/>
    </source>
</evidence>
<dbReference type="AlphaFoldDB" id="A0A934RQT9"/>
<organism evidence="2 3">
    <name type="scientific">Pelagicoccus mobilis</name>
    <dbReference type="NCBI Taxonomy" id="415221"/>
    <lineage>
        <taxon>Bacteria</taxon>
        <taxon>Pseudomonadati</taxon>
        <taxon>Verrucomicrobiota</taxon>
        <taxon>Opitutia</taxon>
        <taxon>Puniceicoccales</taxon>
        <taxon>Pelagicoccaceae</taxon>
        <taxon>Pelagicoccus</taxon>
    </lineage>
</organism>
<dbReference type="InterPro" id="IPR036237">
    <property type="entry name" value="Xyl_isomerase-like_sf"/>
</dbReference>
<dbReference type="Pfam" id="PF01261">
    <property type="entry name" value="AP_endonuc_2"/>
    <property type="match status" value="1"/>
</dbReference>
<dbReference type="Gene3D" id="3.20.20.150">
    <property type="entry name" value="Divalent-metal-dependent TIM barrel enzymes"/>
    <property type="match status" value="1"/>
</dbReference>
<dbReference type="InterPro" id="IPR050312">
    <property type="entry name" value="IolE/XylAMocC-like"/>
</dbReference>
<dbReference type="SUPFAM" id="SSF51658">
    <property type="entry name" value="Xylose isomerase-like"/>
    <property type="match status" value="1"/>
</dbReference>
<accession>A0A934RQT9</accession>
<name>A0A934RQT9_9BACT</name>
<comment type="caution">
    <text evidence="2">The sequence shown here is derived from an EMBL/GenBank/DDBJ whole genome shotgun (WGS) entry which is preliminary data.</text>
</comment>
<feature type="domain" description="Xylose isomerase-like TIM barrel" evidence="1">
    <location>
        <begin position="21"/>
        <end position="266"/>
    </location>
</feature>